<feature type="domain" description="GST C-terminal" evidence="2">
    <location>
        <begin position="94"/>
        <end position="232"/>
    </location>
</feature>
<reference evidence="3 4" key="1">
    <citation type="submission" date="2013-10" db="EMBL/GenBank/DDBJ databases">
        <title>Salinisphaera japonica YTM-1 Genome Sequencing.</title>
        <authorList>
            <person name="Lai Q."/>
            <person name="Li C."/>
            <person name="Shao Z."/>
        </authorList>
    </citation>
    <scope>NUCLEOTIDE SEQUENCE [LARGE SCALE GENOMIC DNA]</scope>
    <source>
        <strain evidence="3 4">YTM-1</strain>
    </source>
</reference>
<dbReference type="InterPro" id="IPR040079">
    <property type="entry name" value="Glutathione_S-Trfase"/>
</dbReference>
<evidence type="ECO:0000313" key="3">
    <source>
        <dbReference type="EMBL" id="ROO24385.1"/>
    </source>
</evidence>
<dbReference type="SUPFAM" id="SSF47616">
    <property type="entry name" value="GST C-terminal domain-like"/>
    <property type="match status" value="1"/>
</dbReference>
<feature type="domain" description="GST N-terminal" evidence="1">
    <location>
        <begin position="4"/>
        <end position="89"/>
    </location>
</feature>
<dbReference type="RefSeq" id="WP_123659305.1">
    <property type="nucleotide sequence ID" value="NZ_AYKG01000067.1"/>
</dbReference>
<dbReference type="PROSITE" id="PS50404">
    <property type="entry name" value="GST_NTER"/>
    <property type="match status" value="1"/>
</dbReference>
<gene>
    <name evidence="3" type="ORF">SAJA_14335</name>
</gene>
<name>A0A423PFN8_9GAMM</name>
<keyword evidence="3" id="KW-0808">Transferase</keyword>
<dbReference type="Pfam" id="PF13410">
    <property type="entry name" value="GST_C_2"/>
    <property type="match status" value="1"/>
</dbReference>
<dbReference type="InterPro" id="IPR004045">
    <property type="entry name" value="Glutathione_S-Trfase_N"/>
</dbReference>
<dbReference type="GO" id="GO:0016740">
    <property type="term" value="F:transferase activity"/>
    <property type="evidence" value="ECO:0007669"/>
    <property type="project" value="UniProtKB-KW"/>
</dbReference>
<dbReference type="Proteomes" id="UP000285310">
    <property type="component" value="Unassembled WGS sequence"/>
</dbReference>
<evidence type="ECO:0000259" key="1">
    <source>
        <dbReference type="PROSITE" id="PS50404"/>
    </source>
</evidence>
<accession>A0A423PFN8</accession>
<dbReference type="InterPro" id="IPR036282">
    <property type="entry name" value="Glutathione-S-Trfase_C_sf"/>
</dbReference>
<dbReference type="AlphaFoldDB" id="A0A423PFN8"/>
<evidence type="ECO:0000313" key="4">
    <source>
        <dbReference type="Proteomes" id="UP000285310"/>
    </source>
</evidence>
<evidence type="ECO:0000259" key="2">
    <source>
        <dbReference type="PROSITE" id="PS50405"/>
    </source>
</evidence>
<keyword evidence="4" id="KW-1185">Reference proteome</keyword>
<dbReference type="PROSITE" id="PS50405">
    <property type="entry name" value="GST_CTER"/>
    <property type="match status" value="1"/>
</dbReference>
<dbReference type="SFLD" id="SFLDS00019">
    <property type="entry name" value="Glutathione_Transferase_(cytos"/>
    <property type="match status" value="1"/>
</dbReference>
<comment type="caution">
    <text evidence="3">The sequence shown here is derived from an EMBL/GenBank/DDBJ whole genome shotgun (WGS) entry which is preliminary data.</text>
</comment>
<organism evidence="3 4">
    <name type="scientific">Salinisphaera japonica YTM-1</name>
    <dbReference type="NCBI Taxonomy" id="1209778"/>
    <lineage>
        <taxon>Bacteria</taxon>
        <taxon>Pseudomonadati</taxon>
        <taxon>Pseudomonadota</taxon>
        <taxon>Gammaproteobacteria</taxon>
        <taxon>Salinisphaerales</taxon>
        <taxon>Salinisphaeraceae</taxon>
        <taxon>Salinisphaera</taxon>
    </lineage>
</organism>
<dbReference type="EMBL" id="AYKG01000067">
    <property type="protein sequence ID" value="ROO24385.1"/>
    <property type="molecule type" value="Genomic_DNA"/>
</dbReference>
<dbReference type="PANTHER" id="PTHR44051:SF8">
    <property type="entry name" value="GLUTATHIONE S-TRANSFERASE GSTA"/>
    <property type="match status" value="1"/>
</dbReference>
<dbReference type="SUPFAM" id="SSF52833">
    <property type="entry name" value="Thioredoxin-like"/>
    <property type="match status" value="1"/>
</dbReference>
<dbReference type="InterPro" id="IPR036249">
    <property type="entry name" value="Thioredoxin-like_sf"/>
</dbReference>
<proteinExistence type="predicted"/>
<dbReference type="Gene3D" id="1.20.1050.10">
    <property type="match status" value="1"/>
</dbReference>
<dbReference type="PANTHER" id="PTHR44051">
    <property type="entry name" value="GLUTATHIONE S-TRANSFERASE-RELATED"/>
    <property type="match status" value="1"/>
</dbReference>
<dbReference type="InParanoid" id="A0A423PFN8"/>
<dbReference type="Pfam" id="PF13409">
    <property type="entry name" value="GST_N_2"/>
    <property type="match status" value="1"/>
</dbReference>
<dbReference type="FunCoup" id="A0A423PFN8">
    <property type="interactions" value="40"/>
</dbReference>
<dbReference type="Gene3D" id="3.40.30.10">
    <property type="entry name" value="Glutaredoxin"/>
    <property type="match status" value="1"/>
</dbReference>
<sequence>MSDKPIIHTAPSAFPNPQRLRLFMHEKGITEAYQETLLDMAPGGEQRAWQHLKRNPFGEAPTLEYEPGQYLSETPAIVRYLDMIHDGRKITGDDPLAAARDAMWDQRCYLHVLLPIVTMFHVLHTGLGFKLEPTYNPAWGEAQRKKALAHAGLVDNQLADGREWLIGGDAPTFADITLATAVAFSKFGPNETPLDERFEHIDAHWQRWKARDTFKAAYGDGGSGLDELSHLG</sequence>
<dbReference type="InterPro" id="IPR010987">
    <property type="entry name" value="Glutathione-S-Trfase_C-like"/>
</dbReference>
<dbReference type="OrthoDB" id="9810080at2"/>
<protein>
    <submittedName>
        <fullName evidence="3">Glutathione S-transferase</fullName>
    </submittedName>
</protein>